<keyword evidence="1" id="KW-1133">Transmembrane helix</keyword>
<dbReference type="PROSITE" id="PS50902">
    <property type="entry name" value="FLAVODOXIN_LIKE"/>
    <property type="match status" value="1"/>
</dbReference>
<dbReference type="SUPFAM" id="SSF52218">
    <property type="entry name" value="Flavoproteins"/>
    <property type="match status" value="1"/>
</dbReference>
<accession>A0A923SVW3</accession>
<dbReference type="GO" id="GO:0016651">
    <property type="term" value="F:oxidoreductase activity, acting on NAD(P)H"/>
    <property type="evidence" value="ECO:0007669"/>
    <property type="project" value="UniProtKB-ARBA"/>
</dbReference>
<dbReference type="Gene3D" id="3.40.50.360">
    <property type="match status" value="1"/>
</dbReference>
<dbReference type="InterPro" id="IPR029039">
    <property type="entry name" value="Flavoprotein-like_sf"/>
</dbReference>
<proteinExistence type="predicted"/>
<name>A0A923SVW3_9FIRM</name>
<evidence type="ECO:0000313" key="3">
    <source>
        <dbReference type="EMBL" id="MBC6679753.1"/>
    </source>
</evidence>
<dbReference type="InterPro" id="IPR008254">
    <property type="entry name" value="Flavodoxin/NO_synth"/>
</dbReference>
<dbReference type="InterPro" id="IPR026816">
    <property type="entry name" value="Flavodoxin_dom"/>
</dbReference>
<dbReference type="Pfam" id="PF12724">
    <property type="entry name" value="Flavodoxin_5"/>
    <property type="match status" value="1"/>
</dbReference>
<dbReference type="RefSeq" id="WP_187302857.1">
    <property type="nucleotide sequence ID" value="NZ_CBCTQH010000017.1"/>
</dbReference>
<evidence type="ECO:0000256" key="1">
    <source>
        <dbReference type="SAM" id="Phobius"/>
    </source>
</evidence>
<protein>
    <recommendedName>
        <fullName evidence="2">Flavodoxin-like domain-containing protein</fullName>
    </recommendedName>
</protein>
<keyword evidence="1" id="KW-0472">Membrane</keyword>
<evidence type="ECO:0000259" key="2">
    <source>
        <dbReference type="PROSITE" id="PS50902"/>
    </source>
</evidence>
<evidence type="ECO:0000313" key="4">
    <source>
        <dbReference type="Proteomes" id="UP000602647"/>
    </source>
</evidence>
<sequence length="187" mass="20651">MRGKKSRKKYVIAIILLIVIIAAGWFFWASRANTTVHTGIDIMLDGQGGRNASALVIYQPGRTSFSEDVARDLADGICKSGYRVRITTVNPELSDDLSGYDLVVFSSPVYMGACSPLIEDYVKSIRNYGKAEVAFCATGMLESAPELEAVEQWFSAHPLKKIGKISKQMYLDEENCARNWGQEIAGE</sequence>
<dbReference type="AlphaFoldDB" id="A0A923SVW3"/>
<feature type="transmembrane region" description="Helical" evidence="1">
    <location>
        <begin position="10"/>
        <end position="28"/>
    </location>
</feature>
<keyword evidence="1" id="KW-0812">Transmembrane</keyword>
<organism evidence="3 4">
    <name type="scientific">Zhenpiania hominis</name>
    <dbReference type="NCBI Taxonomy" id="2763644"/>
    <lineage>
        <taxon>Bacteria</taxon>
        <taxon>Bacillati</taxon>
        <taxon>Bacillota</taxon>
        <taxon>Clostridia</taxon>
        <taxon>Peptostreptococcales</taxon>
        <taxon>Anaerovoracaceae</taxon>
        <taxon>Zhenpiania</taxon>
    </lineage>
</organism>
<dbReference type="EMBL" id="JACRYT010000006">
    <property type="protein sequence ID" value="MBC6679753.1"/>
    <property type="molecule type" value="Genomic_DNA"/>
</dbReference>
<dbReference type="Proteomes" id="UP000602647">
    <property type="component" value="Unassembled WGS sequence"/>
</dbReference>
<comment type="caution">
    <text evidence="3">The sequence shown here is derived from an EMBL/GenBank/DDBJ whole genome shotgun (WGS) entry which is preliminary data.</text>
</comment>
<gene>
    <name evidence="3" type="ORF">H9L42_07925</name>
</gene>
<keyword evidence="4" id="KW-1185">Reference proteome</keyword>
<reference evidence="3" key="1">
    <citation type="submission" date="2020-08" db="EMBL/GenBank/DDBJ databases">
        <title>Genome public.</title>
        <authorList>
            <person name="Liu C."/>
            <person name="Sun Q."/>
        </authorList>
    </citation>
    <scope>NUCLEOTIDE SEQUENCE</scope>
    <source>
        <strain evidence="3">BX12</strain>
    </source>
</reference>
<feature type="domain" description="Flavodoxin-like" evidence="2">
    <location>
        <begin position="55"/>
        <end position="185"/>
    </location>
</feature>
<dbReference type="GO" id="GO:0010181">
    <property type="term" value="F:FMN binding"/>
    <property type="evidence" value="ECO:0007669"/>
    <property type="project" value="InterPro"/>
</dbReference>